<accession>A0ABU8RZ50</accession>
<gene>
    <name evidence="1" type="ORF">WG901_17025</name>
</gene>
<dbReference type="RefSeq" id="WP_339588286.1">
    <property type="nucleotide sequence ID" value="NZ_JBBHJZ010000003.1"/>
</dbReference>
<name>A0ABU8RZ50_9SPHN</name>
<dbReference type="EMBL" id="JBBHJZ010000003">
    <property type="protein sequence ID" value="MEJ5978359.1"/>
    <property type="molecule type" value="Genomic_DNA"/>
</dbReference>
<dbReference type="SUPFAM" id="SSF54427">
    <property type="entry name" value="NTF2-like"/>
    <property type="match status" value="1"/>
</dbReference>
<dbReference type="InterPro" id="IPR032710">
    <property type="entry name" value="NTF2-like_dom_sf"/>
</dbReference>
<sequence>MSGNWTTQAEISSPRAQRAMAYGDKMAAIVNRKSDDGWDALLPLIDADRFVRRGNERTEMDWPSYRAMLEQWGAHSQKYEKDLHRASEVGNLVYLDLDERATAADGSVSSLRSVSVYEFDEADRIVAVDVIMGFHQPQ</sequence>
<reference evidence="1 2" key="1">
    <citation type="submission" date="2024-03" db="EMBL/GenBank/DDBJ databases">
        <authorList>
            <person name="Jo J.-H."/>
        </authorList>
    </citation>
    <scope>NUCLEOTIDE SEQUENCE [LARGE SCALE GENOMIC DNA]</scope>
    <source>
        <strain evidence="1 2">PS1R-30</strain>
    </source>
</reference>
<dbReference type="Proteomes" id="UP001361239">
    <property type="component" value="Unassembled WGS sequence"/>
</dbReference>
<organism evidence="1 2">
    <name type="scientific">Novosphingobium anseongense</name>
    <dbReference type="NCBI Taxonomy" id="3133436"/>
    <lineage>
        <taxon>Bacteria</taxon>
        <taxon>Pseudomonadati</taxon>
        <taxon>Pseudomonadota</taxon>
        <taxon>Alphaproteobacteria</taxon>
        <taxon>Sphingomonadales</taxon>
        <taxon>Sphingomonadaceae</taxon>
        <taxon>Novosphingobium</taxon>
    </lineage>
</organism>
<evidence type="ECO:0008006" key="3">
    <source>
        <dbReference type="Google" id="ProtNLM"/>
    </source>
</evidence>
<evidence type="ECO:0000313" key="2">
    <source>
        <dbReference type="Proteomes" id="UP001361239"/>
    </source>
</evidence>
<protein>
    <recommendedName>
        <fullName evidence="3">SnoaL-like domain-containing protein</fullName>
    </recommendedName>
</protein>
<evidence type="ECO:0000313" key="1">
    <source>
        <dbReference type="EMBL" id="MEJ5978359.1"/>
    </source>
</evidence>
<comment type="caution">
    <text evidence="1">The sequence shown here is derived from an EMBL/GenBank/DDBJ whole genome shotgun (WGS) entry which is preliminary data.</text>
</comment>
<proteinExistence type="predicted"/>
<keyword evidence="2" id="KW-1185">Reference proteome</keyword>
<dbReference type="Gene3D" id="3.10.450.50">
    <property type="match status" value="1"/>
</dbReference>